<dbReference type="InterPro" id="IPR014245">
    <property type="entry name" value="Spore_III_AF"/>
</dbReference>
<dbReference type="AlphaFoldDB" id="A0A1D2YRS5"/>
<reference evidence="2 3" key="1">
    <citation type="submission" date="2016-09" db="EMBL/GenBank/DDBJ databases">
        <title>Draft genome sequence for the type strain of Vulcanibacillus modesticaldus BR, a strictly anaerobic, moderately thermophilic, and nitrate-reducing bacterium from deep sea-hydrothermal vents of the Mid-Atlantic Ridge.</title>
        <authorList>
            <person name="Abin C.A."/>
            <person name="Hollibaugh J.T."/>
        </authorList>
    </citation>
    <scope>NUCLEOTIDE SEQUENCE [LARGE SCALE GENOMIC DNA]</scope>
    <source>
        <strain evidence="2 3">BR</strain>
    </source>
</reference>
<comment type="caution">
    <text evidence="2">The sequence shown here is derived from an EMBL/GenBank/DDBJ whole genome shotgun (WGS) entry which is preliminary data.</text>
</comment>
<dbReference type="Proteomes" id="UP000243739">
    <property type="component" value="Unassembled WGS sequence"/>
</dbReference>
<dbReference type="EMBL" id="MIJF01000100">
    <property type="protein sequence ID" value="OEF95512.1"/>
    <property type="molecule type" value="Genomic_DNA"/>
</dbReference>
<accession>A0A1D2YRS5</accession>
<keyword evidence="1" id="KW-1133">Transmembrane helix</keyword>
<dbReference type="STRING" id="337097.BHF71_04795"/>
<dbReference type="NCBIfam" id="TIGR02896">
    <property type="entry name" value="spore_III_AF"/>
    <property type="match status" value="1"/>
</dbReference>
<organism evidence="2 3">
    <name type="scientific">Vulcanibacillus modesticaldus</name>
    <dbReference type="NCBI Taxonomy" id="337097"/>
    <lineage>
        <taxon>Bacteria</taxon>
        <taxon>Bacillati</taxon>
        <taxon>Bacillota</taxon>
        <taxon>Bacilli</taxon>
        <taxon>Bacillales</taxon>
        <taxon>Bacillaceae</taxon>
        <taxon>Vulcanibacillus</taxon>
    </lineage>
</organism>
<sequence length="220" mass="25414">MIEWLNNWIKDIIILVLLASFVDILLPNSKIQKYARMVMGLLIILAILSPIMSIFSDNVLLSKLTQQLNSQSYSGKKVNTIEQLRSIQDKGKGLYEKKMLDQVEQTMEKDLKTILENKLGIKVQDLKLDAIVKDDKWKIQRIDLYLSDSKKELVDNEDETIKEVESVKIVNIKLGQGESSYNQKTTSEAEQKIIEEVNNLIQQEWGIPKEYIYIHLESDT</sequence>
<dbReference type="OrthoDB" id="2375554at2"/>
<evidence type="ECO:0000313" key="2">
    <source>
        <dbReference type="EMBL" id="OEF95512.1"/>
    </source>
</evidence>
<dbReference type="Pfam" id="PF09581">
    <property type="entry name" value="Spore_III_AF"/>
    <property type="match status" value="1"/>
</dbReference>
<name>A0A1D2YRS5_9BACI</name>
<feature type="transmembrane region" description="Helical" evidence="1">
    <location>
        <begin position="38"/>
        <end position="56"/>
    </location>
</feature>
<feature type="transmembrane region" description="Helical" evidence="1">
    <location>
        <begin position="6"/>
        <end position="26"/>
    </location>
</feature>
<protein>
    <submittedName>
        <fullName evidence="2">Stage III sporulation protein AF</fullName>
    </submittedName>
</protein>
<keyword evidence="3" id="KW-1185">Reference proteome</keyword>
<dbReference type="RefSeq" id="WP_069657694.1">
    <property type="nucleotide sequence ID" value="NZ_MIJF01000100.1"/>
</dbReference>
<evidence type="ECO:0000256" key="1">
    <source>
        <dbReference type="SAM" id="Phobius"/>
    </source>
</evidence>
<keyword evidence="1" id="KW-0812">Transmembrane</keyword>
<proteinExistence type="predicted"/>
<evidence type="ECO:0000313" key="3">
    <source>
        <dbReference type="Proteomes" id="UP000243739"/>
    </source>
</evidence>
<keyword evidence="1" id="KW-0472">Membrane</keyword>
<gene>
    <name evidence="2" type="ORF">BHF71_04795</name>
</gene>